<protein>
    <submittedName>
        <fullName evidence="2">Transposase IS116/IS110/IS902 family protein</fullName>
    </submittedName>
</protein>
<dbReference type="GO" id="GO:0004803">
    <property type="term" value="F:transposase activity"/>
    <property type="evidence" value="ECO:0007669"/>
    <property type="project" value="InterPro"/>
</dbReference>
<accession>A0A1C3XFE7</accession>
<organism evidence="2 3">
    <name type="scientific">Bradyrhizobium yuanmingense</name>
    <dbReference type="NCBI Taxonomy" id="108015"/>
    <lineage>
        <taxon>Bacteria</taxon>
        <taxon>Pseudomonadati</taxon>
        <taxon>Pseudomonadota</taxon>
        <taxon>Alphaproteobacteria</taxon>
        <taxon>Hyphomicrobiales</taxon>
        <taxon>Nitrobacteraceae</taxon>
        <taxon>Bradyrhizobium</taxon>
    </lineage>
</organism>
<dbReference type="Proteomes" id="UP000183174">
    <property type="component" value="Unassembled WGS sequence"/>
</dbReference>
<evidence type="ECO:0000313" key="2">
    <source>
        <dbReference type="EMBL" id="SCB50875.1"/>
    </source>
</evidence>
<evidence type="ECO:0000259" key="1">
    <source>
        <dbReference type="Pfam" id="PF02371"/>
    </source>
</evidence>
<gene>
    <name evidence="2" type="ORF">GA0061099_101354</name>
</gene>
<evidence type="ECO:0000313" key="3">
    <source>
        <dbReference type="Proteomes" id="UP000183174"/>
    </source>
</evidence>
<sequence length="94" mass="9991">MQAALISRGLRCRISRFNSLQKLASDFGLNPRMRLSGLGAAHHGRISKIGRNYARAMLVEAALAATKAPGPLHRLVLPVLPAAGDPSDRLSHAG</sequence>
<dbReference type="GO" id="GO:0006313">
    <property type="term" value="P:DNA transposition"/>
    <property type="evidence" value="ECO:0007669"/>
    <property type="project" value="InterPro"/>
</dbReference>
<dbReference type="RefSeq" id="WP_036031100.1">
    <property type="nucleotide sequence ID" value="NZ_FMAE01000013.1"/>
</dbReference>
<dbReference type="Pfam" id="PF02371">
    <property type="entry name" value="Transposase_20"/>
    <property type="match status" value="1"/>
</dbReference>
<dbReference type="InterPro" id="IPR003346">
    <property type="entry name" value="Transposase_20"/>
</dbReference>
<dbReference type="EMBL" id="FMAE01000013">
    <property type="protein sequence ID" value="SCB50875.1"/>
    <property type="molecule type" value="Genomic_DNA"/>
</dbReference>
<name>A0A1C3XFE7_9BRAD</name>
<feature type="domain" description="Transposase IS116/IS110/IS902 C-terminal" evidence="1">
    <location>
        <begin position="14"/>
        <end position="69"/>
    </location>
</feature>
<reference evidence="2 3" key="1">
    <citation type="submission" date="2016-08" db="EMBL/GenBank/DDBJ databases">
        <authorList>
            <person name="Seilhamer J.J."/>
        </authorList>
    </citation>
    <scope>NUCLEOTIDE SEQUENCE [LARGE SCALE GENOMIC DNA]</scope>
    <source>
        <strain evidence="2 3">CCBAU 10071</strain>
    </source>
</reference>
<dbReference type="GO" id="GO:0003677">
    <property type="term" value="F:DNA binding"/>
    <property type="evidence" value="ECO:0007669"/>
    <property type="project" value="InterPro"/>
</dbReference>
<proteinExistence type="predicted"/>
<dbReference type="AlphaFoldDB" id="A0A1C3XFE7"/>